<dbReference type="AlphaFoldDB" id="A0AAV5AH71"/>
<feature type="domain" description="CCL2-like lectin" evidence="1">
    <location>
        <begin position="69"/>
        <end position="187"/>
    </location>
</feature>
<dbReference type="InterPro" id="IPR048746">
    <property type="entry name" value="CCL2-like_lectin"/>
</dbReference>
<reference evidence="2" key="1">
    <citation type="submission" date="2021-10" db="EMBL/GenBank/DDBJ databases">
        <title>De novo Genome Assembly of Clathrus columnatus (Basidiomycota, Fungi) Using Illumina and Nanopore Sequence Data.</title>
        <authorList>
            <person name="Ogiso-Tanaka E."/>
            <person name="Itagaki H."/>
            <person name="Hosoya T."/>
            <person name="Hosaka K."/>
        </authorList>
    </citation>
    <scope>NUCLEOTIDE SEQUENCE</scope>
    <source>
        <strain evidence="2">MO-923</strain>
    </source>
</reference>
<comment type="caution">
    <text evidence="2">The sequence shown here is derived from an EMBL/GenBank/DDBJ whole genome shotgun (WGS) entry which is preliminary data.</text>
</comment>
<dbReference type="Pfam" id="PF21595">
    <property type="entry name" value="CCL2-like"/>
    <property type="match status" value="1"/>
</dbReference>
<dbReference type="Gene3D" id="2.80.10.50">
    <property type="match status" value="1"/>
</dbReference>
<accession>A0AAV5AH71</accession>
<name>A0AAV5AH71_9AGAM</name>
<dbReference type="Proteomes" id="UP001050691">
    <property type="component" value="Unassembled WGS sequence"/>
</dbReference>
<dbReference type="EMBL" id="BPWL01000008">
    <property type="protein sequence ID" value="GJJ12843.1"/>
    <property type="molecule type" value="Genomic_DNA"/>
</dbReference>
<protein>
    <recommendedName>
        <fullName evidence="1">CCL2-like lectin domain-containing protein</fullName>
    </recommendedName>
</protein>
<gene>
    <name evidence="2" type="ORF">Clacol_007088</name>
</gene>
<proteinExistence type="predicted"/>
<keyword evidence="3" id="KW-1185">Reference proteome</keyword>
<organism evidence="2 3">
    <name type="scientific">Clathrus columnatus</name>
    <dbReference type="NCBI Taxonomy" id="1419009"/>
    <lineage>
        <taxon>Eukaryota</taxon>
        <taxon>Fungi</taxon>
        <taxon>Dikarya</taxon>
        <taxon>Basidiomycota</taxon>
        <taxon>Agaricomycotina</taxon>
        <taxon>Agaricomycetes</taxon>
        <taxon>Phallomycetidae</taxon>
        <taxon>Phallales</taxon>
        <taxon>Clathraceae</taxon>
        <taxon>Clathrus</taxon>
    </lineage>
</organism>
<evidence type="ECO:0000313" key="3">
    <source>
        <dbReference type="Proteomes" id="UP001050691"/>
    </source>
</evidence>
<evidence type="ECO:0000259" key="1">
    <source>
        <dbReference type="Pfam" id="PF21595"/>
    </source>
</evidence>
<sequence length="213" mass="22230">MADDSKVPYGPPVFIIFQDSKKIDSYIIPTKAILSDGQVMKLISVISTVIVAFSLGVHNAIGQTPLANGTYQFVSRVLDPSGNQLALTNNGAGFNITVSPFVHNQANQLWAVGGTSPTIEIAISGTRGTLIASTVGGVLPRPLVSLQNSGLVWESGNIDGSIVITDISNKFTWVVPTPTSGAMVTVTPALSPTSSGAPLQLWVPILTSTSNDL</sequence>
<evidence type="ECO:0000313" key="2">
    <source>
        <dbReference type="EMBL" id="GJJ12843.1"/>
    </source>
</evidence>